<dbReference type="GO" id="GO:0050660">
    <property type="term" value="F:flavin adenine dinucleotide binding"/>
    <property type="evidence" value="ECO:0007669"/>
    <property type="project" value="InterPro"/>
</dbReference>
<dbReference type="Gene3D" id="3.30.1360.170">
    <property type="match status" value="1"/>
</dbReference>
<dbReference type="PROSITE" id="PS51331">
    <property type="entry name" value="THYX"/>
    <property type="match status" value="1"/>
</dbReference>
<dbReference type="SUPFAM" id="SSF69796">
    <property type="entry name" value="Thymidylate synthase-complementing protein Thy1"/>
    <property type="match status" value="1"/>
</dbReference>
<protein>
    <recommendedName>
        <fullName evidence="2">Thymidylate synthase (FAD)</fullName>
    </recommendedName>
</protein>
<dbReference type="HAMAP" id="MF_01408">
    <property type="entry name" value="ThyX"/>
    <property type="match status" value="1"/>
</dbReference>
<dbReference type="InterPro" id="IPR003669">
    <property type="entry name" value="Thymidylate_synthase_ThyX"/>
</dbReference>
<dbReference type="Pfam" id="PF02511">
    <property type="entry name" value="Thy1"/>
    <property type="match status" value="1"/>
</dbReference>
<name>A0A382BJ00_9ZZZZ</name>
<dbReference type="NCBIfam" id="TIGR02170">
    <property type="entry name" value="thyX"/>
    <property type="match status" value="1"/>
</dbReference>
<dbReference type="GO" id="GO:0006231">
    <property type="term" value="P:dTMP biosynthetic process"/>
    <property type="evidence" value="ECO:0007669"/>
    <property type="project" value="InterPro"/>
</dbReference>
<reference evidence="1" key="1">
    <citation type="submission" date="2018-05" db="EMBL/GenBank/DDBJ databases">
        <authorList>
            <person name="Lanie J.A."/>
            <person name="Ng W.-L."/>
            <person name="Kazmierczak K.M."/>
            <person name="Andrzejewski T.M."/>
            <person name="Davidsen T.M."/>
            <person name="Wayne K.J."/>
            <person name="Tettelin H."/>
            <person name="Glass J.I."/>
            <person name="Rusch D."/>
            <person name="Podicherti R."/>
            <person name="Tsui H.-C.T."/>
            <person name="Winkler M.E."/>
        </authorList>
    </citation>
    <scope>NUCLEOTIDE SEQUENCE</scope>
</reference>
<gene>
    <name evidence="1" type="ORF">METZ01_LOCUS166453</name>
</gene>
<proteinExistence type="inferred from homology"/>
<dbReference type="EMBL" id="UINC01029968">
    <property type="protein sequence ID" value="SVB13599.1"/>
    <property type="molecule type" value="Genomic_DNA"/>
</dbReference>
<dbReference type="PANTHER" id="PTHR34934:SF1">
    <property type="entry name" value="FLAVIN-DEPENDENT THYMIDYLATE SYNTHASE"/>
    <property type="match status" value="1"/>
</dbReference>
<dbReference type="CDD" id="cd20175">
    <property type="entry name" value="ThyX"/>
    <property type="match status" value="1"/>
</dbReference>
<dbReference type="GO" id="GO:0050797">
    <property type="term" value="F:thymidylate synthase (FAD) activity"/>
    <property type="evidence" value="ECO:0007669"/>
    <property type="project" value="InterPro"/>
</dbReference>
<dbReference type="PANTHER" id="PTHR34934">
    <property type="entry name" value="FLAVIN-DEPENDENT THYMIDYLATE SYNTHASE"/>
    <property type="match status" value="1"/>
</dbReference>
<sequence>MTTSTKRPTNPAAEEILGGYFPVLDHGFVSLVDYMGTDEDVERAARVSYGYGTRKTSQTRGLIRYLRRHYHTTPSEMVELKFHCAMPMFVARQWIRHRTASVNEYSGRYSLMPLLFYKPDLENFSLQNKDNAQGRQADSASQKLYEKAVEHWEKTREEISRGYQWMVEEDVARELARIDLPLSTYTQWYWKIDLHNLFHFLTLRDHPHAQWEIQAFARVMAGMLKRVAPLSYEAWIDYNVCGQAFSRSDILVLNQLLDAGEHGIKAKNMEGTLDRGALQECGLSAREIRELMTKLEPVGRPNHALDLSIMRKAEDVGRELEAAVPGSSDSE</sequence>
<evidence type="ECO:0008006" key="2">
    <source>
        <dbReference type="Google" id="ProtNLM"/>
    </source>
</evidence>
<dbReference type="GO" id="GO:0070402">
    <property type="term" value="F:NADPH binding"/>
    <property type="evidence" value="ECO:0007669"/>
    <property type="project" value="TreeGrafter"/>
</dbReference>
<dbReference type="GO" id="GO:0004799">
    <property type="term" value="F:thymidylate synthase activity"/>
    <property type="evidence" value="ECO:0007669"/>
    <property type="project" value="TreeGrafter"/>
</dbReference>
<organism evidence="1">
    <name type="scientific">marine metagenome</name>
    <dbReference type="NCBI Taxonomy" id="408172"/>
    <lineage>
        <taxon>unclassified sequences</taxon>
        <taxon>metagenomes</taxon>
        <taxon>ecological metagenomes</taxon>
    </lineage>
</organism>
<dbReference type="InterPro" id="IPR036098">
    <property type="entry name" value="Thymidylate_synthase_ThyX_sf"/>
</dbReference>
<accession>A0A382BJ00</accession>
<dbReference type="AlphaFoldDB" id="A0A382BJ00"/>
<evidence type="ECO:0000313" key="1">
    <source>
        <dbReference type="EMBL" id="SVB13599.1"/>
    </source>
</evidence>